<dbReference type="Pfam" id="PF08545">
    <property type="entry name" value="ACP_syn_III"/>
    <property type="match status" value="1"/>
</dbReference>
<comment type="caution">
    <text evidence="5">The sequence shown here is derived from an EMBL/GenBank/DDBJ whole genome shotgun (WGS) entry which is preliminary data.</text>
</comment>
<dbReference type="EC" id="2.3.1.180" evidence="5"/>
<dbReference type="Gene3D" id="3.40.47.10">
    <property type="match status" value="1"/>
</dbReference>
<sequence>MGIKIISTGSHTSDEILDNFMLSEMVDTNNEWIVERTGINTRHISRNETTEEIAFNAAKKTLEQSGIDKNEIGIIVFASISSDSLVPSSAHTIAGRLGIEECFCFDLNAACSGFIYSIAVVESLMKTMNIRYGLVIGAERLSKYVDWEDRSTCILFGDGAGCALLENEEIRLEKSKIISEYCEKNRAETFVDSECCTDSIKQKAENKCFGLEIVGSFVSGRYDEKKYLSVKSRDSYDLENDTFSDYIKMNGRQIYKFATDVGIRVIDRLLMNSNISKDDVVGIIPHQANRRIVQTLSEKSEIEIDKWFMNLDKYGNTSAASVPIALDEFVREFDLESNKGQYIISLAFGGGLTFGGTLFKIC</sequence>
<protein>
    <submittedName>
        <fullName evidence="5">Beta-ketoacyl-ACP synthase 3</fullName>
        <ecNumber evidence="5">2.3.1.180</ecNumber>
    </submittedName>
</protein>
<evidence type="ECO:0000259" key="4">
    <source>
        <dbReference type="Pfam" id="PF08545"/>
    </source>
</evidence>
<reference evidence="5 6" key="1">
    <citation type="submission" date="2019-08" db="EMBL/GenBank/DDBJ databases">
        <title>In-depth cultivation of the pig gut microbiome towards novel bacterial diversity and tailored functional studies.</title>
        <authorList>
            <person name="Wylensek D."/>
            <person name="Hitch T.C.A."/>
            <person name="Clavel T."/>
        </authorList>
    </citation>
    <scope>NUCLEOTIDE SEQUENCE [LARGE SCALE GENOMIC DNA]</scope>
    <source>
        <strain evidence="5 6">WCA-SAB-591-4A-A</strain>
    </source>
</reference>
<dbReference type="GO" id="GO:0004315">
    <property type="term" value="F:3-oxoacyl-[acyl-carrier-protein] synthase activity"/>
    <property type="evidence" value="ECO:0007669"/>
    <property type="project" value="InterPro"/>
</dbReference>
<evidence type="ECO:0000256" key="2">
    <source>
        <dbReference type="ARBA" id="ARBA00023315"/>
    </source>
</evidence>
<evidence type="ECO:0000256" key="1">
    <source>
        <dbReference type="ARBA" id="ARBA00022679"/>
    </source>
</evidence>
<dbReference type="SUPFAM" id="SSF53901">
    <property type="entry name" value="Thiolase-like"/>
    <property type="match status" value="2"/>
</dbReference>
<dbReference type="PANTHER" id="PTHR34069">
    <property type="entry name" value="3-OXOACYL-[ACYL-CARRIER-PROTEIN] SYNTHASE 3"/>
    <property type="match status" value="1"/>
</dbReference>
<proteinExistence type="predicted"/>
<feature type="domain" description="Beta-ketoacyl-[acyl-carrier-protein] synthase III N-terminal" evidence="4">
    <location>
        <begin position="105"/>
        <end position="172"/>
    </location>
</feature>
<feature type="domain" description="Beta-ketoacyl-[acyl-carrier-protein] synthase III C-terminal" evidence="3">
    <location>
        <begin position="271"/>
        <end position="361"/>
    </location>
</feature>
<dbReference type="InterPro" id="IPR013751">
    <property type="entry name" value="ACP_syn_III_N"/>
</dbReference>
<organism evidence="5 6">
    <name type="scientific">Peptostreptococcus porci</name>
    <dbReference type="NCBI Taxonomy" id="2652282"/>
    <lineage>
        <taxon>Bacteria</taxon>
        <taxon>Bacillati</taxon>
        <taxon>Bacillota</taxon>
        <taxon>Clostridia</taxon>
        <taxon>Peptostreptococcales</taxon>
        <taxon>Peptostreptococcaceae</taxon>
        <taxon>Peptostreptococcus</taxon>
    </lineage>
</organism>
<evidence type="ECO:0000313" key="5">
    <source>
        <dbReference type="EMBL" id="MST62528.1"/>
    </source>
</evidence>
<dbReference type="EMBL" id="VUNE01000003">
    <property type="protein sequence ID" value="MST62528.1"/>
    <property type="molecule type" value="Genomic_DNA"/>
</dbReference>
<evidence type="ECO:0000313" key="6">
    <source>
        <dbReference type="Proteomes" id="UP000440713"/>
    </source>
</evidence>
<dbReference type="AlphaFoldDB" id="A0A6N7X0L1"/>
<dbReference type="GO" id="GO:0006633">
    <property type="term" value="P:fatty acid biosynthetic process"/>
    <property type="evidence" value="ECO:0007669"/>
    <property type="project" value="InterPro"/>
</dbReference>
<keyword evidence="1 5" id="KW-0808">Transferase</keyword>
<dbReference type="NCBIfam" id="NF006829">
    <property type="entry name" value="PRK09352.1"/>
    <property type="match status" value="1"/>
</dbReference>
<dbReference type="CDD" id="cd00830">
    <property type="entry name" value="KAS_III"/>
    <property type="match status" value="1"/>
</dbReference>
<dbReference type="PANTHER" id="PTHR34069:SF2">
    <property type="entry name" value="BETA-KETOACYL-[ACYL-CARRIER-PROTEIN] SYNTHASE III"/>
    <property type="match status" value="1"/>
</dbReference>
<keyword evidence="2 5" id="KW-0012">Acyltransferase</keyword>
<dbReference type="Proteomes" id="UP000440713">
    <property type="component" value="Unassembled WGS sequence"/>
</dbReference>
<name>A0A6N7X0L1_9FIRM</name>
<evidence type="ECO:0000259" key="3">
    <source>
        <dbReference type="Pfam" id="PF08541"/>
    </source>
</evidence>
<gene>
    <name evidence="5" type="ORF">FYJ71_06065</name>
</gene>
<keyword evidence="6" id="KW-1185">Reference proteome</keyword>
<dbReference type="InterPro" id="IPR016039">
    <property type="entry name" value="Thiolase-like"/>
</dbReference>
<dbReference type="GO" id="GO:0044550">
    <property type="term" value="P:secondary metabolite biosynthetic process"/>
    <property type="evidence" value="ECO:0007669"/>
    <property type="project" value="TreeGrafter"/>
</dbReference>
<dbReference type="Pfam" id="PF08541">
    <property type="entry name" value="ACP_syn_III_C"/>
    <property type="match status" value="1"/>
</dbReference>
<dbReference type="GO" id="GO:0033818">
    <property type="term" value="F:beta-ketoacyl-acyl-carrier-protein synthase III activity"/>
    <property type="evidence" value="ECO:0007669"/>
    <property type="project" value="UniProtKB-EC"/>
</dbReference>
<dbReference type="InterPro" id="IPR013747">
    <property type="entry name" value="ACP_syn_III_C"/>
</dbReference>
<accession>A0A6N7X0L1</accession>
<dbReference type="RefSeq" id="WP_154537921.1">
    <property type="nucleotide sequence ID" value="NZ_JAXFFP010000009.1"/>
</dbReference>